<dbReference type="STRING" id="99656.SAMN05421659_101414"/>
<keyword evidence="3" id="KW-1185">Reference proteome</keyword>
<dbReference type="Pfam" id="PF13782">
    <property type="entry name" value="SpoVAB"/>
    <property type="match status" value="1"/>
</dbReference>
<proteinExistence type="predicted"/>
<feature type="transmembrane region" description="Helical" evidence="1">
    <location>
        <begin position="73"/>
        <end position="96"/>
    </location>
</feature>
<keyword evidence="1" id="KW-1133">Transmembrane helix</keyword>
<dbReference type="OrthoDB" id="9790504at2"/>
<dbReference type="AlphaFoldDB" id="A0A1I0MEK0"/>
<feature type="transmembrane region" description="Helical" evidence="1">
    <location>
        <begin position="6"/>
        <end position="28"/>
    </location>
</feature>
<dbReference type="EMBL" id="FOJI01000001">
    <property type="protein sequence ID" value="SEV86180.1"/>
    <property type="molecule type" value="Genomic_DNA"/>
</dbReference>
<evidence type="ECO:0000313" key="2">
    <source>
        <dbReference type="EMBL" id="SEV86180.1"/>
    </source>
</evidence>
<accession>A0A1I0MEK0</accession>
<keyword evidence="1" id="KW-0472">Membrane</keyword>
<feature type="transmembrane region" description="Helical" evidence="1">
    <location>
        <begin position="116"/>
        <end position="139"/>
    </location>
</feature>
<dbReference type="Proteomes" id="UP000199701">
    <property type="component" value="Unassembled WGS sequence"/>
</dbReference>
<protein>
    <submittedName>
        <fullName evidence="2">Stage V sporulation protein AB</fullName>
    </submittedName>
</protein>
<evidence type="ECO:0000313" key="3">
    <source>
        <dbReference type="Proteomes" id="UP000199701"/>
    </source>
</evidence>
<reference evidence="2 3" key="1">
    <citation type="submission" date="2016-10" db="EMBL/GenBank/DDBJ databases">
        <authorList>
            <person name="de Groot N.N."/>
        </authorList>
    </citation>
    <scope>NUCLEOTIDE SEQUENCE [LARGE SCALE GENOMIC DNA]</scope>
    <source>
        <strain evidence="2 3">DSM 9179</strain>
    </source>
</reference>
<keyword evidence="1" id="KW-0812">Transmembrane</keyword>
<feature type="transmembrane region" description="Helical" evidence="1">
    <location>
        <begin position="49"/>
        <end position="67"/>
    </location>
</feature>
<dbReference type="RefSeq" id="WP_092450047.1">
    <property type="nucleotide sequence ID" value="NZ_FOJI01000001.1"/>
</dbReference>
<dbReference type="InterPro" id="IPR020144">
    <property type="entry name" value="SpoVAB"/>
</dbReference>
<gene>
    <name evidence="2" type="ORF">SAMN05421659_101414</name>
</gene>
<evidence type="ECO:0000256" key="1">
    <source>
        <dbReference type="SAM" id="Phobius"/>
    </source>
</evidence>
<sequence>MYMLRIILLGIFGFAGGAISASGFFAVLTIVGVMNRFAKVTRTAKHIKLYEDMIILGATIGNILVIFQLVIHVGIIACAIFGLFSGIFIGSFLVCLAETIKALPIFIRRIRISSGLGYIILFLAIGKGIGSLMYFYFLYPK</sequence>
<name>A0A1I0MEK0_9FIRM</name>
<organism evidence="2 3">
    <name type="scientific">[Clostridium] fimetarium</name>
    <dbReference type="NCBI Taxonomy" id="99656"/>
    <lineage>
        <taxon>Bacteria</taxon>
        <taxon>Bacillati</taxon>
        <taxon>Bacillota</taxon>
        <taxon>Clostridia</taxon>
        <taxon>Lachnospirales</taxon>
        <taxon>Lachnospiraceae</taxon>
    </lineage>
</organism>